<dbReference type="InterPro" id="IPR011992">
    <property type="entry name" value="EF-hand-dom_pair"/>
</dbReference>
<evidence type="ECO:0000256" key="1">
    <source>
        <dbReference type="SAM" id="MobiDB-lite"/>
    </source>
</evidence>
<feature type="domain" description="EF-hand" evidence="2">
    <location>
        <begin position="6"/>
        <end position="41"/>
    </location>
</feature>
<feature type="region of interest" description="Disordered" evidence="1">
    <location>
        <begin position="164"/>
        <end position="184"/>
    </location>
</feature>
<name>A0A6J8EJD4_MYTCO</name>
<dbReference type="Proteomes" id="UP000507470">
    <property type="component" value="Unassembled WGS sequence"/>
</dbReference>
<dbReference type="GO" id="GO:0005509">
    <property type="term" value="F:calcium ion binding"/>
    <property type="evidence" value="ECO:0007669"/>
    <property type="project" value="InterPro"/>
</dbReference>
<dbReference type="Pfam" id="PF13833">
    <property type="entry name" value="EF-hand_8"/>
    <property type="match status" value="1"/>
</dbReference>
<dbReference type="GO" id="GO:0005737">
    <property type="term" value="C:cytoplasm"/>
    <property type="evidence" value="ECO:0007669"/>
    <property type="project" value="TreeGrafter"/>
</dbReference>
<feature type="domain" description="EF-hand" evidence="2">
    <location>
        <begin position="42"/>
        <end position="75"/>
    </location>
</feature>
<dbReference type="Gene3D" id="1.10.238.10">
    <property type="entry name" value="EF-hand"/>
    <property type="match status" value="1"/>
</dbReference>
<dbReference type="PROSITE" id="PS50222">
    <property type="entry name" value="EF_HAND_2"/>
    <property type="match status" value="2"/>
</dbReference>
<proteinExistence type="predicted"/>
<organism evidence="3 4">
    <name type="scientific">Mytilus coruscus</name>
    <name type="common">Sea mussel</name>
    <dbReference type="NCBI Taxonomy" id="42192"/>
    <lineage>
        <taxon>Eukaryota</taxon>
        <taxon>Metazoa</taxon>
        <taxon>Spiralia</taxon>
        <taxon>Lophotrochozoa</taxon>
        <taxon>Mollusca</taxon>
        <taxon>Bivalvia</taxon>
        <taxon>Autobranchia</taxon>
        <taxon>Pteriomorphia</taxon>
        <taxon>Mytilida</taxon>
        <taxon>Mytiloidea</taxon>
        <taxon>Mytilidae</taxon>
        <taxon>Mytilinae</taxon>
        <taxon>Mytilus</taxon>
    </lineage>
</organism>
<evidence type="ECO:0000313" key="3">
    <source>
        <dbReference type="EMBL" id="CAC5419852.1"/>
    </source>
</evidence>
<evidence type="ECO:0000313" key="4">
    <source>
        <dbReference type="Proteomes" id="UP000507470"/>
    </source>
</evidence>
<dbReference type="InterPro" id="IPR039862">
    <property type="entry name" value="NECAB1/2/3"/>
</dbReference>
<dbReference type="SUPFAM" id="SSF47473">
    <property type="entry name" value="EF-hand"/>
    <property type="match status" value="1"/>
</dbReference>
<dbReference type="GO" id="GO:0042984">
    <property type="term" value="P:regulation of amyloid precursor protein biosynthetic process"/>
    <property type="evidence" value="ECO:0007669"/>
    <property type="project" value="TreeGrafter"/>
</dbReference>
<reference evidence="3 4" key="1">
    <citation type="submission" date="2020-06" db="EMBL/GenBank/DDBJ databases">
        <authorList>
            <person name="Li R."/>
            <person name="Bekaert M."/>
        </authorList>
    </citation>
    <scope>NUCLEOTIDE SEQUENCE [LARGE SCALE GENOMIC DNA]</scope>
    <source>
        <strain evidence="4">wild</strain>
    </source>
</reference>
<accession>A0A6J8EJD4</accession>
<protein>
    <recommendedName>
        <fullName evidence="2">EF-hand domain-containing protein</fullName>
    </recommendedName>
</protein>
<evidence type="ECO:0000259" key="2">
    <source>
        <dbReference type="PROSITE" id="PS50222"/>
    </source>
</evidence>
<dbReference type="InterPro" id="IPR002048">
    <property type="entry name" value="EF_hand_dom"/>
</dbReference>
<dbReference type="EMBL" id="CACVKT020009053">
    <property type="protein sequence ID" value="CAC5419852.1"/>
    <property type="molecule type" value="Genomic_DNA"/>
</dbReference>
<dbReference type="PANTHER" id="PTHR12178:SF10">
    <property type="entry name" value="N-TERMINAL EF-HAND CALCIUM-BINDING PROTEIN 1-LIKE ISOFORM X1"/>
    <property type="match status" value="1"/>
</dbReference>
<gene>
    <name evidence="3" type="ORF">MCOR_52141</name>
</gene>
<keyword evidence="4" id="KW-1185">Reference proteome</keyword>
<sequence length="312" mass="35501">MTSQANQSSIFLDVFRRADKKDNGQISWEEFVSFFADGVMGKEELETLFKQIDTHNTNYIDPGELCQFFSQHLGEFKQIYDVVEDLHTKINTALHTTAKTYPAETRMNKFIKRFLMKEVTNQVSALQLPLESASEGMDELAKEESGDIKPVEASDVLKKSDITPGRVGRRAKRQTSNQSQNSIFDGTMSSTLTAQVDRLSVLLDRLEHGVNTDGFVDEDLEALSSDKYYLVEFETNIKEIGANNAEGCLSTCVRYYKDIRSFALYEIWDSEENFKKYNGDGTKFSVQMKDYIDGPVNNKGLDFPASWWKKNA</sequence>
<feature type="compositionally biased region" description="Polar residues" evidence="1">
    <location>
        <begin position="174"/>
        <end position="184"/>
    </location>
</feature>
<dbReference type="AlphaFoldDB" id="A0A6J8EJD4"/>
<dbReference type="OrthoDB" id="289247at2759"/>
<dbReference type="PANTHER" id="PTHR12178">
    <property type="entry name" value="EF-HAND DOMAIN-CONTAINING PROTEIN"/>
    <property type="match status" value="1"/>
</dbReference>